<evidence type="ECO:0000256" key="4">
    <source>
        <dbReference type="ARBA" id="ARBA00022692"/>
    </source>
</evidence>
<sequence>MTAPAEGEFRLRSVAVAAYGPSILESIGYGASIPVLPLLARQLGASVSEAAFVAGLLGLGQLAMSLPAGSLIARFGERQAMVFAAVVGAVAALSAGLAPNIELLAGATVLTGMTWSVFMLARQGFMIDAVPAHLRARALSALGGSHRIGLLIGPLLGSVVIAHWGVRSAFGLTFVAALAALLLVLRVPDLGVEHREQSRGEPASMWRVLAAHRRVLATLGLGVLAISGLRSIRLAILPLWADHLGLPPAQVSLLFAIGSGLEIVMFYPAGWVMDHFGRVVVAVPTVVGLAVGLLLLPLTSSFASLMLVTLVMALGNGLGSGIVMTLGADTAPVLHRAKYLGGWRLCGDLGSGGGPLLISVLAAALSLAGAALALGALGLTAAGWIAYWVGRLDRARGRRPMRGSVP</sequence>
<feature type="transmembrane region" description="Helical" evidence="7">
    <location>
        <begin position="279"/>
        <end position="296"/>
    </location>
</feature>
<feature type="transmembrane region" description="Helical" evidence="7">
    <location>
        <begin position="345"/>
        <end position="365"/>
    </location>
</feature>
<gene>
    <name evidence="9" type="ORF">BN13_960003</name>
</gene>
<evidence type="ECO:0000259" key="8">
    <source>
        <dbReference type="PROSITE" id="PS50850"/>
    </source>
</evidence>
<keyword evidence="4 7" id="KW-0812">Transmembrane</keyword>
<feature type="transmembrane region" description="Helical" evidence="7">
    <location>
        <begin position="248"/>
        <end position="267"/>
    </location>
</feature>
<feature type="transmembrane region" description="Helical" evidence="7">
    <location>
        <begin position="103"/>
        <end position="121"/>
    </location>
</feature>
<feature type="domain" description="Major facilitator superfamily (MFS) profile" evidence="8">
    <location>
        <begin position="14"/>
        <end position="393"/>
    </location>
</feature>
<keyword evidence="10" id="KW-1185">Reference proteome</keyword>
<feature type="transmembrane region" description="Helical" evidence="7">
    <location>
        <begin position="50"/>
        <end position="73"/>
    </location>
</feature>
<organism evidence="9 10">
    <name type="scientific">Nostocoides jenkinsii Ben 74</name>
    <dbReference type="NCBI Taxonomy" id="1193518"/>
    <lineage>
        <taxon>Bacteria</taxon>
        <taxon>Bacillati</taxon>
        <taxon>Actinomycetota</taxon>
        <taxon>Actinomycetes</taxon>
        <taxon>Micrococcales</taxon>
        <taxon>Intrasporangiaceae</taxon>
        <taxon>Nostocoides</taxon>
    </lineage>
</organism>
<keyword evidence="6 7" id="KW-0472">Membrane</keyword>
<evidence type="ECO:0000256" key="2">
    <source>
        <dbReference type="ARBA" id="ARBA00022448"/>
    </source>
</evidence>
<dbReference type="STRING" id="1193518.BN13_960003"/>
<feature type="transmembrane region" description="Helical" evidence="7">
    <location>
        <begin position="80"/>
        <end position="97"/>
    </location>
</feature>
<reference evidence="9 10" key="1">
    <citation type="journal article" date="2013" name="ISME J.">
        <title>A metabolic model for members of the genus Tetrasphaera involved in enhanced biological phosphorus removal.</title>
        <authorList>
            <person name="Kristiansen R."/>
            <person name="Nguyen H.T.T."/>
            <person name="Saunders A.M."/>
            <person name="Nielsen J.L."/>
            <person name="Wimmer R."/>
            <person name="Le V.Q."/>
            <person name="McIlroy S.J."/>
            <person name="Petrovski S."/>
            <person name="Seviour R.J."/>
            <person name="Calteau A."/>
            <person name="Nielsen K.L."/>
            <person name="Nielsen P.H."/>
        </authorList>
    </citation>
    <scope>NUCLEOTIDE SEQUENCE [LARGE SCALE GENOMIC DNA]</scope>
    <source>
        <strain evidence="9 10">Ben 74</strain>
    </source>
</reference>
<keyword evidence="5 7" id="KW-1133">Transmembrane helix</keyword>
<name>A0A077MEA9_9MICO</name>
<dbReference type="Gene3D" id="1.20.1250.20">
    <property type="entry name" value="MFS general substrate transporter like domains"/>
    <property type="match status" value="2"/>
</dbReference>
<keyword evidence="2" id="KW-0813">Transport</keyword>
<dbReference type="InterPro" id="IPR001958">
    <property type="entry name" value="Tet-R_TetA/multi-R_MdtG-like"/>
</dbReference>
<dbReference type="InterPro" id="IPR036259">
    <property type="entry name" value="MFS_trans_sf"/>
</dbReference>
<feature type="transmembrane region" description="Helical" evidence="7">
    <location>
        <begin position="371"/>
        <end position="390"/>
    </location>
</feature>
<evidence type="ECO:0000256" key="1">
    <source>
        <dbReference type="ARBA" id="ARBA00004651"/>
    </source>
</evidence>
<accession>A0A077MEA9</accession>
<dbReference type="InterPro" id="IPR050171">
    <property type="entry name" value="MFS_Transporters"/>
</dbReference>
<dbReference type="SUPFAM" id="SSF103473">
    <property type="entry name" value="MFS general substrate transporter"/>
    <property type="match status" value="1"/>
</dbReference>
<dbReference type="PRINTS" id="PR01035">
    <property type="entry name" value="TCRTETA"/>
</dbReference>
<comment type="subcellular location">
    <subcellularLocation>
        <location evidence="1">Cell membrane</location>
        <topology evidence="1">Multi-pass membrane protein</topology>
    </subcellularLocation>
</comment>
<feature type="transmembrane region" description="Helical" evidence="7">
    <location>
        <begin position="302"/>
        <end position="324"/>
    </location>
</feature>
<dbReference type="RefSeq" id="WP_048547783.1">
    <property type="nucleotide sequence ID" value="NZ_HF571038.1"/>
</dbReference>
<evidence type="ECO:0000313" key="9">
    <source>
        <dbReference type="EMBL" id="CCI55039.1"/>
    </source>
</evidence>
<evidence type="ECO:0000256" key="5">
    <source>
        <dbReference type="ARBA" id="ARBA00022989"/>
    </source>
</evidence>
<evidence type="ECO:0000256" key="7">
    <source>
        <dbReference type="SAM" id="Phobius"/>
    </source>
</evidence>
<dbReference type="GO" id="GO:0022857">
    <property type="term" value="F:transmembrane transporter activity"/>
    <property type="evidence" value="ECO:0007669"/>
    <property type="project" value="InterPro"/>
</dbReference>
<dbReference type="PROSITE" id="PS50850">
    <property type="entry name" value="MFS"/>
    <property type="match status" value="1"/>
</dbReference>
<dbReference type="Proteomes" id="UP000035720">
    <property type="component" value="Unassembled WGS sequence"/>
</dbReference>
<dbReference type="EMBL" id="CAJC01000212">
    <property type="protein sequence ID" value="CCI55039.1"/>
    <property type="molecule type" value="Genomic_DNA"/>
</dbReference>
<dbReference type="PANTHER" id="PTHR23517">
    <property type="entry name" value="RESISTANCE PROTEIN MDTM, PUTATIVE-RELATED-RELATED"/>
    <property type="match status" value="1"/>
</dbReference>
<feature type="transmembrane region" description="Helical" evidence="7">
    <location>
        <begin position="141"/>
        <end position="162"/>
    </location>
</feature>
<feature type="transmembrane region" description="Helical" evidence="7">
    <location>
        <begin position="168"/>
        <end position="185"/>
    </location>
</feature>
<comment type="caution">
    <text evidence="9">The sequence shown here is derived from an EMBL/GenBank/DDBJ whole genome shotgun (WGS) entry which is preliminary data.</text>
</comment>
<protein>
    <submittedName>
        <fullName evidence="9">Putative transporter</fullName>
    </submittedName>
</protein>
<dbReference type="AlphaFoldDB" id="A0A077MEA9"/>
<dbReference type="GO" id="GO:0005886">
    <property type="term" value="C:plasma membrane"/>
    <property type="evidence" value="ECO:0007669"/>
    <property type="project" value="UniProtKB-SubCell"/>
</dbReference>
<proteinExistence type="predicted"/>
<dbReference type="PANTHER" id="PTHR23517:SF3">
    <property type="entry name" value="INTEGRAL MEMBRANE TRANSPORT PROTEIN"/>
    <property type="match status" value="1"/>
</dbReference>
<evidence type="ECO:0000256" key="6">
    <source>
        <dbReference type="ARBA" id="ARBA00023136"/>
    </source>
</evidence>
<dbReference type="InterPro" id="IPR020846">
    <property type="entry name" value="MFS_dom"/>
</dbReference>
<feature type="transmembrane region" description="Helical" evidence="7">
    <location>
        <begin position="215"/>
        <end position="236"/>
    </location>
</feature>
<dbReference type="OrthoDB" id="3285241at2"/>
<dbReference type="InterPro" id="IPR011701">
    <property type="entry name" value="MFS"/>
</dbReference>
<dbReference type="Pfam" id="PF07690">
    <property type="entry name" value="MFS_1"/>
    <property type="match status" value="1"/>
</dbReference>
<keyword evidence="3" id="KW-1003">Cell membrane</keyword>
<evidence type="ECO:0000256" key="3">
    <source>
        <dbReference type="ARBA" id="ARBA00022475"/>
    </source>
</evidence>
<evidence type="ECO:0000313" key="10">
    <source>
        <dbReference type="Proteomes" id="UP000035720"/>
    </source>
</evidence>